<comment type="cofactor">
    <cofactor evidence="1">
        <name>Zn(2+)</name>
        <dbReference type="ChEBI" id="CHEBI:29105"/>
    </cofactor>
</comment>
<keyword evidence="4" id="KW-0862">Zinc</keyword>
<name>A0AAD5R199_PARTN</name>
<dbReference type="SUPFAM" id="SSF50129">
    <property type="entry name" value="GroES-like"/>
    <property type="match status" value="1"/>
</dbReference>
<evidence type="ECO:0000313" key="10">
    <source>
        <dbReference type="EMBL" id="KAJ1367740.1"/>
    </source>
</evidence>
<dbReference type="Proteomes" id="UP001196413">
    <property type="component" value="Unassembled WGS sequence"/>
</dbReference>
<keyword evidence="5" id="KW-0560">Oxidoreductase</keyword>
<protein>
    <recommendedName>
        <fullName evidence="7">Sorbitol dehydrogenase</fullName>
    </recommendedName>
    <alternativeName>
        <fullName evidence="8">Polyol dehydrogenase</fullName>
    </alternativeName>
</protein>
<evidence type="ECO:0000256" key="8">
    <source>
        <dbReference type="ARBA" id="ARBA00032485"/>
    </source>
</evidence>
<keyword evidence="11" id="KW-1185">Reference proteome</keyword>
<evidence type="ECO:0000256" key="3">
    <source>
        <dbReference type="ARBA" id="ARBA00022723"/>
    </source>
</evidence>
<sequence length="279" mass="30324">MSNDNLSAVLYGVNDIRIEQREIPTPKANQLLIKFLDTKLRAPFVGWGSAVKGFSVGDRVALEPGIPCRGCEQCRGIILVDDACYKIGMWGSARYTEFGHVRKSYKIRLPDNISYEEGALMEPLSVAVHACRRANLQVAQRVLVEGAGPIGTLCMMVAKAAGASEVMITDVDSKRLELSKKLGADHVVCVKGMSPSDVRSAVVDHLECEPDVTIECTGAQSCMETAIRTTRSGGVVVLVGVGARRAELPIIETILREVDIKGVLRYANWSICYEIKVGD</sequence>
<dbReference type="EMBL" id="JAHQIW010005990">
    <property type="protein sequence ID" value="KAJ1367740.1"/>
    <property type="molecule type" value="Genomic_DNA"/>
</dbReference>
<accession>A0AAD5R199</accession>
<dbReference type="FunFam" id="3.40.50.720:FF:000068">
    <property type="entry name" value="Sorbitol dehydrogenase"/>
    <property type="match status" value="1"/>
</dbReference>
<evidence type="ECO:0000256" key="4">
    <source>
        <dbReference type="ARBA" id="ARBA00022833"/>
    </source>
</evidence>
<evidence type="ECO:0000256" key="2">
    <source>
        <dbReference type="ARBA" id="ARBA00008072"/>
    </source>
</evidence>
<dbReference type="Gene3D" id="3.90.180.10">
    <property type="entry name" value="Medium-chain alcohol dehydrogenases, catalytic domain"/>
    <property type="match status" value="1"/>
</dbReference>
<dbReference type="GO" id="GO:0003939">
    <property type="term" value="F:L-iditol 2-dehydrogenase (NAD+) activity"/>
    <property type="evidence" value="ECO:0007669"/>
    <property type="project" value="TreeGrafter"/>
</dbReference>
<comment type="caution">
    <text evidence="10">The sequence shown here is derived from an EMBL/GenBank/DDBJ whole genome shotgun (WGS) entry which is preliminary data.</text>
</comment>
<evidence type="ECO:0000259" key="9">
    <source>
        <dbReference type="Pfam" id="PF00107"/>
    </source>
</evidence>
<dbReference type="InterPro" id="IPR013149">
    <property type="entry name" value="ADH-like_C"/>
</dbReference>
<gene>
    <name evidence="10" type="ORF">KIN20_028718</name>
</gene>
<dbReference type="SUPFAM" id="SSF51735">
    <property type="entry name" value="NAD(P)-binding Rossmann-fold domains"/>
    <property type="match status" value="1"/>
</dbReference>
<evidence type="ECO:0000256" key="6">
    <source>
        <dbReference type="ARBA" id="ARBA00023027"/>
    </source>
</evidence>
<dbReference type="InterPro" id="IPR036291">
    <property type="entry name" value="NAD(P)-bd_dom_sf"/>
</dbReference>
<reference evidence="10" key="1">
    <citation type="submission" date="2021-06" db="EMBL/GenBank/DDBJ databases">
        <title>Parelaphostrongylus tenuis whole genome reference sequence.</title>
        <authorList>
            <person name="Garwood T.J."/>
            <person name="Larsen P.A."/>
            <person name="Fountain-Jones N.M."/>
            <person name="Garbe J.R."/>
            <person name="Macchietto M.G."/>
            <person name="Kania S.A."/>
            <person name="Gerhold R.W."/>
            <person name="Richards J.E."/>
            <person name="Wolf T.M."/>
        </authorList>
    </citation>
    <scope>NUCLEOTIDE SEQUENCE</scope>
    <source>
        <strain evidence="10">MNPRO001-30</strain>
        <tissue evidence="10">Meninges</tissue>
    </source>
</reference>
<evidence type="ECO:0000256" key="1">
    <source>
        <dbReference type="ARBA" id="ARBA00001947"/>
    </source>
</evidence>
<evidence type="ECO:0000256" key="5">
    <source>
        <dbReference type="ARBA" id="ARBA00023002"/>
    </source>
</evidence>
<dbReference type="InterPro" id="IPR011032">
    <property type="entry name" value="GroES-like_sf"/>
</dbReference>
<keyword evidence="6" id="KW-0520">NAD</keyword>
<dbReference type="Pfam" id="PF00107">
    <property type="entry name" value="ADH_zinc_N"/>
    <property type="match status" value="1"/>
</dbReference>
<dbReference type="PANTHER" id="PTHR43161:SF9">
    <property type="entry name" value="SORBITOL DEHYDROGENASE"/>
    <property type="match status" value="1"/>
</dbReference>
<evidence type="ECO:0000256" key="7">
    <source>
        <dbReference type="ARBA" id="ARBA00026132"/>
    </source>
</evidence>
<evidence type="ECO:0000313" key="11">
    <source>
        <dbReference type="Proteomes" id="UP001196413"/>
    </source>
</evidence>
<dbReference type="GO" id="GO:0046872">
    <property type="term" value="F:metal ion binding"/>
    <property type="evidence" value="ECO:0007669"/>
    <property type="project" value="UniProtKB-KW"/>
</dbReference>
<comment type="similarity">
    <text evidence="2">Belongs to the zinc-containing alcohol dehydrogenase family.</text>
</comment>
<dbReference type="GO" id="GO:0006062">
    <property type="term" value="P:sorbitol catabolic process"/>
    <property type="evidence" value="ECO:0007669"/>
    <property type="project" value="TreeGrafter"/>
</dbReference>
<proteinExistence type="inferred from homology"/>
<organism evidence="10 11">
    <name type="scientific">Parelaphostrongylus tenuis</name>
    <name type="common">Meningeal worm</name>
    <dbReference type="NCBI Taxonomy" id="148309"/>
    <lineage>
        <taxon>Eukaryota</taxon>
        <taxon>Metazoa</taxon>
        <taxon>Ecdysozoa</taxon>
        <taxon>Nematoda</taxon>
        <taxon>Chromadorea</taxon>
        <taxon>Rhabditida</taxon>
        <taxon>Rhabditina</taxon>
        <taxon>Rhabditomorpha</taxon>
        <taxon>Strongyloidea</taxon>
        <taxon>Metastrongylidae</taxon>
        <taxon>Parelaphostrongylus</taxon>
    </lineage>
</organism>
<keyword evidence="3" id="KW-0479">Metal-binding</keyword>
<dbReference type="AlphaFoldDB" id="A0AAD5R199"/>
<dbReference type="Gene3D" id="3.40.50.720">
    <property type="entry name" value="NAD(P)-binding Rossmann-like Domain"/>
    <property type="match status" value="1"/>
</dbReference>
<dbReference type="PANTHER" id="PTHR43161">
    <property type="entry name" value="SORBITOL DEHYDROGENASE"/>
    <property type="match status" value="1"/>
</dbReference>
<feature type="domain" description="Alcohol dehydrogenase-like C-terminal" evidence="9">
    <location>
        <begin position="149"/>
        <end position="267"/>
    </location>
</feature>